<keyword evidence="10" id="KW-1185">Reference proteome</keyword>
<comment type="subcellular location">
    <subcellularLocation>
        <location evidence="1">Cell membrane</location>
        <topology evidence="1">Lipid-anchor</topology>
    </subcellularLocation>
</comment>
<accession>A0A545AYR0</accession>
<dbReference type="InterPro" id="IPR028082">
    <property type="entry name" value="Peripla_BP_I"/>
</dbReference>
<reference evidence="9 10" key="1">
    <citation type="submission" date="2019-07" db="EMBL/GenBank/DDBJ databases">
        <title>Cryptosporangium phraense sp. nov., isolated from plant litter.</title>
        <authorList>
            <person name="Suriyachadkun C."/>
        </authorList>
    </citation>
    <scope>NUCLEOTIDE SEQUENCE [LARGE SCALE GENOMIC DNA]</scope>
    <source>
        <strain evidence="9 10">A-T 5661</strain>
    </source>
</reference>
<dbReference type="PANTHER" id="PTHR34296:SF2">
    <property type="entry name" value="ABC TRANSPORTER GUANOSINE-BINDING PROTEIN NUPN"/>
    <property type="match status" value="1"/>
</dbReference>
<dbReference type="AlphaFoldDB" id="A0A545AYR0"/>
<dbReference type="GO" id="GO:0005886">
    <property type="term" value="C:plasma membrane"/>
    <property type="evidence" value="ECO:0007669"/>
    <property type="project" value="UniProtKB-SubCell"/>
</dbReference>
<feature type="signal peptide" evidence="7">
    <location>
        <begin position="1"/>
        <end position="29"/>
    </location>
</feature>
<dbReference type="Pfam" id="PF02608">
    <property type="entry name" value="Bmp"/>
    <property type="match status" value="1"/>
</dbReference>
<evidence type="ECO:0000256" key="6">
    <source>
        <dbReference type="ARBA" id="ARBA00023288"/>
    </source>
</evidence>
<evidence type="ECO:0000256" key="7">
    <source>
        <dbReference type="SAM" id="SignalP"/>
    </source>
</evidence>
<evidence type="ECO:0000256" key="4">
    <source>
        <dbReference type="ARBA" id="ARBA00022729"/>
    </source>
</evidence>
<evidence type="ECO:0000256" key="1">
    <source>
        <dbReference type="ARBA" id="ARBA00004193"/>
    </source>
</evidence>
<dbReference type="RefSeq" id="WP_142703943.1">
    <property type="nucleotide sequence ID" value="NZ_VIRS01000004.1"/>
</dbReference>
<dbReference type="InterPro" id="IPR003760">
    <property type="entry name" value="PnrA-like"/>
</dbReference>
<dbReference type="Proteomes" id="UP000317982">
    <property type="component" value="Unassembled WGS sequence"/>
</dbReference>
<dbReference type="PROSITE" id="PS51257">
    <property type="entry name" value="PROKAR_LIPOPROTEIN"/>
    <property type="match status" value="1"/>
</dbReference>
<dbReference type="OrthoDB" id="9784230at2"/>
<comment type="similarity">
    <text evidence="2">Belongs to the BMP lipoprotein family.</text>
</comment>
<keyword evidence="3" id="KW-1003">Cell membrane</keyword>
<dbReference type="SUPFAM" id="SSF53822">
    <property type="entry name" value="Periplasmic binding protein-like I"/>
    <property type="match status" value="1"/>
</dbReference>
<protein>
    <submittedName>
        <fullName evidence="9">BMP family ABC transporter substrate-binding protein</fullName>
    </submittedName>
</protein>
<dbReference type="PANTHER" id="PTHR34296">
    <property type="entry name" value="TRANSCRIPTIONAL ACTIVATOR PROTEIN MED"/>
    <property type="match status" value="1"/>
</dbReference>
<evidence type="ECO:0000256" key="3">
    <source>
        <dbReference type="ARBA" id="ARBA00022475"/>
    </source>
</evidence>
<dbReference type="InParanoid" id="A0A545AYR0"/>
<feature type="chain" id="PRO_5021755726" evidence="7">
    <location>
        <begin position="30"/>
        <end position="371"/>
    </location>
</feature>
<keyword evidence="4 7" id="KW-0732">Signal</keyword>
<evidence type="ECO:0000313" key="10">
    <source>
        <dbReference type="Proteomes" id="UP000317982"/>
    </source>
</evidence>
<dbReference type="Gene3D" id="3.40.50.2300">
    <property type="match status" value="2"/>
</dbReference>
<feature type="domain" description="ABC transporter substrate-binding protein PnrA-like" evidence="8">
    <location>
        <begin position="56"/>
        <end position="325"/>
    </location>
</feature>
<dbReference type="InterPro" id="IPR050957">
    <property type="entry name" value="BMP_lipoprotein"/>
</dbReference>
<name>A0A545AYR0_9ACTN</name>
<keyword evidence="6" id="KW-0449">Lipoprotein</keyword>
<evidence type="ECO:0000259" key="8">
    <source>
        <dbReference type="Pfam" id="PF02608"/>
    </source>
</evidence>
<sequence>MRLTTRFSRVAVAATCLLLVAASCSNPEADDTSYANVGAVTSKGTAPGPDVNGDGKVVIGVLSPGNLNDHGYYESFVAKAEAFTQRKGWTLKRVGLVDVKKPGEALRQARLLCQQKVDLVALGAAELKDAIPAASEPVCAKTSWYVPSNQDIKINSRITISADFIDETLLAAGYATGLLMQSRNYTKVGYITGPKLDFSTRAAQGYIAGIRRLVPDAKLYTSYTGSFDDGKLAKAAAQKQINEGVQAMYPYLGGATDDAARLGNSKDLILSTPGTNRCDSTNPRFAISVIFDPGEYFAAALEDFSNGKLAMGVTRNWHLGQDTVPTVRLCNGTDAQNAQMAQFIADVGSGKIAATPYVNQHGQLDEDLDLS</sequence>
<comment type="caution">
    <text evidence="9">The sequence shown here is derived from an EMBL/GenBank/DDBJ whole genome shotgun (WGS) entry which is preliminary data.</text>
</comment>
<evidence type="ECO:0000313" key="9">
    <source>
        <dbReference type="EMBL" id="TQS45715.1"/>
    </source>
</evidence>
<evidence type="ECO:0000256" key="5">
    <source>
        <dbReference type="ARBA" id="ARBA00023136"/>
    </source>
</evidence>
<evidence type="ECO:0000256" key="2">
    <source>
        <dbReference type="ARBA" id="ARBA00008610"/>
    </source>
</evidence>
<dbReference type="EMBL" id="VIRS01000004">
    <property type="protein sequence ID" value="TQS45715.1"/>
    <property type="molecule type" value="Genomic_DNA"/>
</dbReference>
<gene>
    <name evidence="9" type="ORF">FL583_08350</name>
</gene>
<proteinExistence type="inferred from homology"/>
<organism evidence="9 10">
    <name type="scientific">Cryptosporangium phraense</name>
    <dbReference type="NCBI Taxonomy" id="2593070"/>
    <lineage>
        <taxon>Bacteria</taxon>
        <taxon>Bacillati</taxon>
        <taxon>Actinomycetota</taxon>
        <taxon>Actinomycetes</taxon>
        <taxon>Cryptosporangiales</taxon>
        <taxon>Cryptosporangiaceae</taxon>
        <taxon>Cryptosporangium</taxon>
    </lineage>
</organism>
<keyword evidence="5" id="KW-0472">Membrane</keyword>